<dbReference type="GO" id="GO:0012505">
    <property type="term" value="C:endomembrane system"/>
    <property type="evidence" value="ECO:0007669"/>
    <property type="project" value="UniProtKB-ARBA"/>
</dbReference>
<keyword evidence="6 8" id="KW-0472">Membrane</keyword>
<keyword evidence="4" id="KW-0653">Protein transport</keyword>
<evidence type="ECO:0000256" key="8">
    <source>
        <dbReference type="SAM" id="Phobius"/>
    </source>
</evidence>
<dbReference type="CDD" id="cd15841">
    <property type="entry name" value="SNARE_Qc"/>
    <property type="match status" value="1"/>
</dbReference>
<dbReference type="Gene3D" id="1.20.5.110">
    <property type="match status" value="1"/>
</dbReference>
<evidence type="ECO:0000256" key="5">
    <source>
        <dbReference type="ARBA" id="ARBA00022989"/>
    </source>
</evidence>
<dbReference type="SUPFAM" id="SSF58038">
    <property type="entry name" value="SNARE fusion complex"/>
    <property type="match status" value="1"/>
</dbReference>
<dbReference type="AlphaFoldDB" id="A0A7S0SIH5"/>
<keyword evidence="7" id="KW-0175">Coiled coil</keyword>
<dbReference type="GO" id="GO:0015031">
    <property type="term" value="P:protein transport"/>
    <property type="evidence" value="ECO:0007669"/>
    <property type="project" value="UniProtKB-KW"/>
</dbReference>
<feature type="coiled-coil region" evidence="7">
    <location>
        <begin position="72"/>
        <end position="99"/>
    </location>
</feature>
<evidence type="ECO:0000256" key="3">
    <source>
        <dbReference type="ARBA" id="ARBA00022692"/>
    </source>
</evidence>
<evidence type="ECO:0000259" key="9">
    <source>
        <dbReference type="PROSITE" id="PS50192"/>
    </source>
</evidence>
<dbReference type="GO" id="GO:0016020">
    <property type="term" value="C:membrane"/>
    <property type="evidence" value="ECO:0007669"/>
    <property type="project" value="UniProtKB-SubCell"/>
</dbReference>
<feature type="domain" description="T-SNARE coiled-coil homology" evidence="9">
    <location>
        <begin position="41"/>
        <end position="96"/>
    </location>
</feature>
<dbReference type="PROSITE" id="PS50192">
    <property type="entry name" value="T_SNARE"/>
    <property type="match status" value="1"/>
</dbReference>
<dbReference type="InterPro" id="IPR000727">
    <property type="entry name" value="T_SNARE_dom"/>
</dbReference>
<keyword evidence="2" id="KW-0813">Transport</keyword>
<comment type="subcellular location">
    <subcellularLocation>
        <location evidence="1">Membrane</location>
        <topology evidence="1">Single-pass membrane protein</topology>
    </subcellularLocation>
</comment>
<keyword evidence="3 8" id="KW-0812">Transmembrane</keyword>
<dbReference type="GO" id="GO:0005737">
    <property type="term" value="C:cytoplasm"/>
    <property type="evidence" value="ECO:0007669"/>
    <property type="project" value="UniProtKB-ARBA"/>
</dbReference>
<dbReference type="EMBL" id="HBFC01013775">
    <property type="protein sequence ID" value="CAD8705373.1"/>
    <property type="molecule type" value="Transcribed_RNA"/>
</dbReference>
<dbReference type="Pfam" id="PF05739">
    <property type="entry name" value="SNARE"/>
    <property type="match status" value="1"/>
</dbReference>
<feature type="transmembrane region" description="Helical" evidence="8">
    <location>
        <begin position="103"/>
        <end position="123"/>
    </location>
</feature>
<keyword evidence="5 8" id="KW-1133">Transmembrane helix</keyword>
<name>A0A7S0SIH5_9CHLO</name>
<reference evidence="10" key="1">
    <citation type="submission" date="2021-01" db="EMBL/GenBank/DDBJ databases">
        <authorList>
            <person name="Corre E."/>
            <person name="Pelletier E."/>
            <person name="Niang G."/>
            <person name="Scheremetjew M."/>
            <person name="Finn R."/>
            <person name="Kale V."/>
            <person name="Holt S."/>
            <person name="Cochrane G."/>
            <person name="Meng A."/>
            <person name="Brown T."/>
            <person name="Cohen L."/>
        </authorList>
    </citation>
    <scope>NUCLEOTIDE SEQUENCE</scope>
    <source>
        <strain evidence="10">SL-175</strain>
    </source>
</reference>
<sequence>MAYRGGYSAGGLTARPGMGGAGGGGASGEVQLNMGNDFDIDDEVDKLHGKVSALRQMTGAIHEEATVRGKMIDQLEDTMNRARSALKDARRRMDKAFTQSSSGHLLVLTCFCLFVCLGFYALYKMGKFVKFFTG</sequence>
<accession>A0A7S0SIH5</accession>
<proteinExistence type="predicted"/>
<evidence type="ECO:0000256" key="6">
    <source>
        <dbReference type="ARBA" id="ARBA00023136"/>
    </source>
</evidence>
<evidence type="ECO:0000313" key="10">
    <source>
        <dbReference type="EMBL" id="CAD8705373.1"/>
    </source>
</evidence>
<gene>
    <name evidence="10" type="ORF">MANT1106_LOCUS8056</name>
</gene>
<organism evidence="10">
    <name type="scientific">Mantoniella antarctica</name>
    <dbReference type="NCBI Taxonomy" id="81844"/>
    <lineage>
        <taxon>Eukaryota</taxon>
        <taxon>Viridiplantae</taxon>
        <taxon>Chlorophyta</taxon>
        <taxon>Mamiellophyceae</taxon>
        <taxon>Mamiellales</taxon>
        <taxon>Mamiellaceae</taxon>
        <taxon>Mantoniella</taxon>
    </lineage>
</organism>
<protein>
    <recommendedName>
        <fullName evidence="9">t-SNARE coiled-coil homology domain-containing protein</fullName>
    </recommendedName>
</protein>
<evidence type="ECO:0000256" key="2">
    <source>
        <dbReference type="ARBA" id="ARBA00022448"/>
    </source>
</evidence>
<evidence type="ECO:0000256" key="7">
    <source>
        <dbReference type="SAM" id="Coils"/>
    </source>
</evidence>
<dbReference type="PANTHER" id="PTHR12791">
    <property type="entry name" value="GOLGI SNARE BET1-RELATED"/>
    <property type="match status" value="1"/>
</dbReference>
<evidence type="ECO:0000256" key="1">
    <source>
        <dbReference type="ARBA" id="ARBA00004167"/>
    </source>
</evidence>
<evidence type="ECO:0000256" key="4">
    <source>
        <dbReference type="ARBA" id="ARBA00022927"/>
    </source>
</evidence>